<feature type="region of interest" description="Disordered" evidence="1">
    <location>
        <begin position="1"/>
        <end position="38"/>
    </location>
</feature>
<gene>
    <name evidence="2" type="ORF">AVDCRST_MAG64-692</name>
</gene>
<proteinExistence type="predicted"/>
<feature type="non-terminal residue" evidence="2">
    <location>
        <position position="1"/>
    </location>
</feature>
<dbReference type="AlphaFoldDB" id="A0A6J4N9B2"/>
<evidence type="ECO:0000256" key="1">
    <source>
        <dbReference type="SAM" id="MobiDB-lite"/>
    </source>
</evidence>
<sequence length="38" mass="3559">GASFRSGGRGTTGRGGGDDDGGMHRAAPSHASDAGSGQ</sequence>
<protein>
    <submittedName>
        <fullName evidence="2">Uncharacterized protein</fullName>
    </submittedName>
</protein>
<organism evidence="2">
    <name type="scientific">uncultured Phycisphaerae bacterium</name>
    <dbReference type="NCBI Taxonomy" id="904963"/>
    <lineage>
        <taxon>Bacteria</taxon>
        <taxon>Pseudomonadati</taxon>
        <taxon>Planctomycetota</taxon>
        <taxon>Phycisphaerae</taxon>
        <taxon>environmental samples</taxon>
    </lineage>
</organism>
<accession>A0A6J4N9B2</accession>
<name>A0A6J4N9B2_9BACT</name>
<dbReference type="EMBL" id="CADCUQ010000169">
    <property type="protein sequence ID" value="CAA9381412.1"/>
    <property type="molecule type" value="Genomic_DNA"/>
</dbReference>
<evidence type="ECO:0000313" key="2">
    <source>
        <dbReference type="EMBL" id="CAA9381412.1"/>
    </source>
</evidence>
<reference evidence="2" key="1">
    <citation type="submission" date="2020-02" db="EMBL/GenBank/DDBJ databases">
        <authorList>
            <person name="Meier V. D."/>
        </authorList>
    </citation>
    <scope>NUCLEOTIDE SEQUENCE</scope>
    <source>
        <strain evidence="2">AVDCRST_MAG64</strain>
    </source>
</reference>
<feature type="non-terminal residue" evidence="2">
    <location>
        <position position="38"/>
    </location>
</feature>